<evidence type="ECO:0000259" key="3">
    <source>
        <dbReference type="Pfam" id="PF20511"/>
    </source>
</evidence>
<dbReference type="InterPro" id="IPR046457">
    <property type="entry name" value="PMI_typeI_cat"/>
</dbReference>
<dbReference type="Pfam" id="PF20511">
    <property type="entry name" value="PMI_typeI_cat"/>
    <property type="match status" value="1"/>
</dbReference>
<dbReference type="EMBL" id="MK500595">
    <property type="protein sequence ID" value="QBK93389.1"/>
    <property type="molecule type" value="Genomic_DNA"/>
</dbReference>
<keyword evidence="2" id="KW-0862">Zinc</keyword>
<sequence>MTTTFIKFDPIFKRKVWGGDKLNTFLNYNSPDNTGEVWLISDRCTNQSTTRNGETLRSMLETRGKEIMGPKWNCNDRFPILVKILDCKEKLSVQVHPTASSQLGEPKTEFWFIMQSDEKSSLILGYNQNPDSITDSSSFNKVKSCEGDSVLVKAGTMHSILAGNLILEIQQNSNTTFRIYDWDRKGSRDLHLKDAMKCIDFNSTPQLVKSNNDKIKVLANCEAFKVTKLVIETKQYFTRESNTQPIIISVVSGALMVEDEAINNGESILIPYISDFQSYTEIGCTIIITSDFT</sequence>
<protein>
    <submittedName>
        <fullName evidence="4">Phosphomannose isomerase type I</fullName>
    </submittedName>
</protein>
<name>A0A481ZEG5_9VIRU</name>
<feature type="domain" description="Phosphomannose isomerase type I catalytic" evidence="3">
    <location>
        <begin position="7"/>
        <end position="99"/>
    </location>
</feature>
<dbReference type="SUPFAM" id="SSF51182">
    <property type="entry name" value="RmlC-like cupins"/>
    <property type="match status" value="1"/>
</dbReference>
<dbReference type="GO" id="GO:0004476">
    <property type="term" value="F:mannose-6-phosphate isomerase activity"/>
    <property type="evidence" value="ECO:0007669"/>
    <property type="project" value="InterPro"/>
</dbReference>
<evidence type="ECO:0000313" key="4">
    <source>
        <dbReference type="EMBL" id="QBK93389.1"/>
    </source>
</evidence>
<dbReference type="Gene3D" id="2.60.120.10">
    <property type="entry name" value="Jelly Rolls"/>
    <property type="match status" value="2"/>
</dbReference>
<evidence type="ECO:0000256" key="1">
    <source>
        <dbReference type="ARBA" id="ARBA00022723"/>
    </source>
</evidence>
<dbReference type="CDD" id="cd07010">
    <property type="entry name" value="cupin_PMI_type_I_N_bac"/>
    <property type="match status" value="1"/>
</dbReference>
<dbReference type="GO" id="GO:0005975">
    <property type="term" value="P:carbohydrate metabolic process"/>
    <property type="evidence" value="ECO:0007669"/>
    <property type="project" value="InterPro"/>
</dbReference>
<dbReference type="InterPro" id="IPR014710">
    <property type="entry name" value="RmlC-like_jellyroll"/>
</dbReference>
<evidence type="ECO:0000256" key="2">
    <source>
        <dbReference type="ARBA" id="ARBA00022833"/>
    </source>
</evidence>
<reference evidence="4" key="1">
    <citation type="journal article" date="2019" name="MBio">
        <title>Virus Genomes from Deep Sea Sediments Expand the Ocean Megavirome and Support Independent Origins of Viral Gigantism.</title>
        <authorList>
            <person name="Backstrom D."/>
            <person name="Yutin N."/>
            <person name="Jorgensen S.L."/>
            <person name="Dharamshi J."/>
            <person name="Homa F."/>
            <person name="Zaremba-Niedwiedzka K."/>
            <person name="Spang A."/>
            <person name="Wolf Y.I."/>
            <person name="Koonin E.V."/>
            <person name="Ettema T.J."/>
        </authorList>
    </citation>
    <scope>NUCLEOTIDE SEQUENCE</scope>
</reference>
<proteinExistence type="predicted"/>
<keyword evidence="4" id="KW-0413">Isomerase</keyword>
<gene>
    <name evidence="4" type="ORF">LCPAC404_00930</name>
</gene>
<organism evidence="4">
    <name type="scientific">Pithovirus LCPAC404</name>
    <dbReference type="NCBI Taxonomy" id="2506597"/>
    <lineage>
        <taxon>Viruses</taxon>
        <taxon>Pithoviruses</taxon>
    </lineage>
</organism>
<dbReference type="PIRSF" id="PIRSF036894">
    <property type="entry name" value="PMI_Firm_short"/>
    <property type="match status" value="1"/>
</dbReference>
<accession>A0A481ZEG5</accession>
<dbReference type="PANTHER" id="PTHR42742:SF3">
    <property type="entry name" value="FRUCTOKINASE"/>
    <property type="match status" value="1"/>
</dbReference>
<dbReference type="GO" id="GO:0008270">
    <property type="term" value="F:zinc ion binding"/>
    <property type="evidence" value="ECO:0007669"/>
    <property type="project" value="InterPro"/>
</dbReference>
<dbReference type="PANTHER" id="PTHR42742">
    <property type="entry name" value="TRANSCRIPTIONAL REPRESSOR MPRA"/>
    <property type="match status" value="1"/>
</dbReference>
<dbReference type="InterPro" id="IPR051804">
    <property type="entry name" value="Carb_Metab_Reg_Kinase/Isom"/>
</dbReference>
<dbReference type="InterPro" id="IPR011051">
    <property type="entry name" value="RmlC_Cupin_sf"/>
</dbReference>
<dbReference type="InterPro" id="IPR014628">
    <property type="entry name" value="Man6P_isomerase_Firm_short"/>
</dbReference>
<keyword evidence="1" id="KW-0479">Metal-binding</keyword>